<dbReference type="Proteomes" id="UP001157502">
    <property type="component" value="Chromosome 9"/>
</dbReference>
<organism evidence="1 2">
    <name type="scientific">Dallia pectoralis</name>
    <name type="common">Alaska blackfish</name>
    <dbReference type="NCBI Taxonomy" id="75939"/>
    <lineage>
        <taxon>Eukaryota</taxon>
        <taxon>Metazoa</taxon>
        <taxon>Chordata</taxon>
        <taxon>Craniata</taxon>
        <taxon>Vertebrata</taxon>
        <taxon>Euteleostomi</taxon>
        <taxon>Actinopterygii</taxon>
        <taxon>Neopterygii</taxon>
        <taxon>Teleostei</taxon>
        <taxon>Protacanthopterygii</taxon>
        <taxon>Esociformes</taxon>
        <taxon>Umbridae</taxon>
        <taxon>Dallia</taxon>
    </lineage>
</organism>
<name>A0ACC2GTD6_DALPE</name>
<evidence type="ECO:0000313" key="1">
    <source>
        <dbReference type="EMBL" id="KAJ8006837.1"/>
    </source>
</evidence>
<sequence length="144" mass="15901">MPSGLNCFLWFDKSALWPTLCAGRLKVKSALDRLGSRLGGTGHARRSTAVHATTGPANLGLLHTSKPLPPKHCCPNHIVCSTCNLRLRLADKVTHRFTPSLWTMYCYPPSESVHRGASSYLMPSFVACRKISASENSLRYLPFM</sequence>
<protein>
    <submittedName>
        <fullName evidence="1">Uncharacterized protein</fullName>
    </submittedName>
</protein>
<gene>
    <name evidence="1" type="ORF">DPEC_G00111370</name>
</gene>
<accession>A0ACC2GTD6</accession>
<dbReference type="EMBL" id="CM055736">
    <property type="protein sequence ID" value="KAJ8006837.1"/>
    <property type="molecule type" value="Genomic_DNA"/>
</dbReference>
<proteinExistence type="predicted"/>
<comment type="caution">
    <text evidence="1">The sequence shown here is derived from an EMBL/GenBank/DDBJ whole genome shotgun (WGS) entry which is preliminary data.</text>
</comment>
<evidence type="ECO:0000313" key="2">
    <source>
        <dbReference type="Proteomes" id="UP001157502"/>
    </source>
</evidence>
<reference evidence="1" key="1">
    <citation type="submission" date="2021-05" db="EMBL/GenBank/DDBJ databases">
        <authorList>
            <person name="Pan Q."/>
            <person name="Jouanno E."/>
            <person name="Zahm M."/>
            <person name="Klopp C."/>
            <person name="Cabau C."/>
            <person name="Louis A."/>
            <person name="Berthelot C."/>
            <person name="Parey E."/>
            <person name="Roest Crollius H."/>
            <person name="Montfort J."/>
            <person name="Robinson-Rechavi M."/>
            <person name="Bouchez O."/>
            <person name="Lampietro C."/>
            <person name="Lopez Roques C."/>
            <person name="Donnadieu C."/>
            <person name="Postlethwait J."/>
            <person name="Bobe J."/>
            <person name="Dillon D."/>
            <person name="Chandos A."/>
            <person name="von Hippel F."/>
            <person name="Guiguen Y."/>
        </authorList>
    </citation>
    <scope>NUCLEOTIDE SEQUENCE</scope>
    <source>
        <strain evidence="1">YG-Jan2019</strain>
    </source>
</reference>
<keyword evidence="2" id="KW-1185">Reference proteome</keyword>